<protein>
    <submittedName>
        <fullName evidence="3">Uncharacterized protein</fullName>
    </submittedName>
</protein>
<keyword evidence="2" id="KW-1133">Transmembrane helix</keyword>
<proteinExistence type="predicted"/>
<evidence type="ECO:0000256" key="1">
    <source>
        <dbReference type="SAM" id="MobiDB-lite"/>
    </source>
</evidence>
<evidence type="ECO:0000256" key="2">
    <source>
        <dbReference type="SAM" id="Phobius"/>
    </source>
</evidence>
<evidence type="ECO:0000313" key="4">
    <source>
        <dbReference type="Proteomes" id="UP001530293"/>
    </source>
</evidence>
<reference evidence="3 4" key="1">
    <citation type="submission" date="2024-10" db="EMBL/GenBank/DDBJ databases">
        <title>Updated reference genomes for cyclostephanoid diatoms.</title>
        <authorList>
            <person name="Roberts W.R."/>
            <person name="Alverson A.J."/>
        </authorList>
    </citation>
    <scope>NUCLEOTIDE SEQUENCE [LARGE SCALE GENOMIC DNA]</scope>
    <source>
        <strain evidence="3 4">AJA232-27</strain>
    </source>
</reference>
<feature type="region of interest" description="Disordered" evidence="1">
    <location>
        <begin position="60"/>
        <end position="97"/>
    </location>
</feature>
<dbReference type="Proteomes" id="UP001530293">
    <property type="component" value="Unassembled WGS sequence"/>
</dbReference>
<keyword evidence="4" id="KW-1185">Reference proteome</keyword>
<dbReference type="EMBL" id="JALLBG020000031">
    <property type="protein sequence ID" value="KAL3771102.1"/>
    <property type="molecule type" value="Genomic_DNA"/>
</dbReference>
<keyword evidence="2" id="KW-0472">Membrane</keyword>
<gene>
    <name evidence="3" type="ORF">ACHAWU_006479</name>
</gene>
<feature type="compositionally biased region" description="Basic and acidic residues" evidence="1">
    <location>
        <begin position="68"/>
        <end position="97"/>
    </location>
</feature>
<sequence>MEITIDRYRILHLILLIVCSHVIARFLINSWEWTPLSAYGLAVTVTTQISNAITQNNINAGNNDEDNVVDKRRQEKRERVLMKRRERKSGLAETKRK</sequence>
<keyword evidence="2" id="KW-0812">Transmembrane</keyword>
<name>A0ABD3N528_9STRA</name>
<dbReference type="AlphaFoldDB" id="A0ABD3N528"/>
<organism evidence="3 4">
    <name type="scientific">Discostella pseudostelligera</name>
    <dbReference type="NCBI Taxonomy" id="259834"/>
    <lineage>
        <taxon>Eukaryota</taxon>
        <taxon>Sar</taxon>
        <taxon>Stramenopiles</taxon>
        <taxon>Ochrophyta</taxon>
        <taxon>Bacillariophyta</taxon>
        <taxon>Coscinodiscophyceae</taxon>
        <taxon>Thalassiosirophycidae</taxon>
        <taxon>Stephanodiscales</taxon>
        <taxon>Stephanodiscaceae</taxon>
        <taxon>Discostella</taxon>
    </lineage>
</organism>
<comment type="caution">
    <text evidence="3">The sequence shown here is derived from an EMBL/GenBank/DDBJ whole genome shotgun (WGS) entry which is preliminary data.</text>
</comment>
<feature type="transmembrane region" description="Helical" evidence="2">
    <location>
        <begin position="10"/>
        <end position="28"/>
    </location>
</feature>
<evidence type="ECO:0000313" key="3">
    <source>
        <dbReference type="EMBL" id="KAL3771102.1"/>
    </source>
</evidence>
<accession>A0ABD3N528</accession>